<dbReference type="InterPro" id="IPR031437">
    <property type="entry name" value="Ig_TMEM132_4th"/>
</dbReference>
<gene>
    <name evidence="10" type="primary">tmem132c</name>
    <name evidence="10" type="ORF">DAT39_018861</name>
</gene>
<dbReference type="Pfam" id="PF23487">
    <property type="entry name" value="Ig_TMEM132_6th"/>
    <property type="match status" value="1"/>
</dbReference>
<evidence type="ECO:0000256" key="3">
    <source>
        <dbReference type="ARBA" id="ARBA00022692"/>
    </source>
</evidence>
<sequence length="273" mass="30074">DTEILNTAVLNGRTVAVPVKVVTVAADATVADVSDAVQCRSTDEDVVKVSDRCDYVYVNGKEMKGRARMLVNFTYSFATAQLEMNVWIPRLPLHIEVSDTELSPVKGWRIPAAPNTPRSVRDSDDEDDEERRGRPCTLQYQRAIVRILTHFVAESAEVRGQLTYMLGSDWQMDITGLVWDFLKVEDPRIARLQDGRLLEGVATGMTSIQVLSPLSDSILAEKSVSVVDERVSITELGLQLVSGLELRLQLSAGSNQAISATATTQEVLNTPKQ</sequence>
<dbReference type="Pfam" id="PF23486">
    <property type="entry name" value="Ig_TMEM132_5th"/>
    <property type="match status" value="1"/>
</dbReference>
<evidence type="ECO:0000256" key="5">
    <source>
        <dbReference type="ARBA" id="ARBA00023136"/>
    </source>
</evidence>
<dbReference type="PANTHER" id="PTHR13388:SF4">
    <property type="entry name" value="TRANSMEMBRANE PROTEIN 132C"/>
    <property type="match status" value="1"/>
</dbReference>
<evidence type="ECO:0000256" key="1">
    <source>
        <dbReference type="ARBA" id="ARBA00004479"/>
    </source>
</evidence>
<feature type="domain" description="Transmembrane protein family 132 fourth" evidence="7">
    <location>
        <begin position="1"/>
        <end position="91"/>
    </location>
</feature>
<evidence type="ECO:0000259" key="8">
    <source>
        <dbReference type="Pfam" id="PF23486"/>
    </source>
</evidence>
<feature type="domain" description="Transmembrane protein TMEM132 fifth" evidence="8">
    <location>
        <begin position="95"/>
        <end position="231"/>
    </location>
</feature>
<proteinExistence type="inferred from homology"/>
<dbReference type="InterPro" id="IPR055423">
    <property type="entry name" value="Ig_TMEM132_5th"/>
</dbReference>
<feature type="non-terminal residue" evidence="10">
    <location>
        <position position="273"/>
    </location>
</feature>
<dbReference type="OrthoDB" id="10026202at2759"/>
<keyword evidence="5" id="KW-0472">Membrane</keyword>
<evidence type="ECO:0000259" key="9">
    <source>
        <dbReference type="Pfam" id="PF23487"/>
    </source>
</evidence>
<evidence type="ECO:0000313" key="10">
    <source>
        <dbReference type="EMBL" id="KAF5891435.1"/>
    </source>
</evidence>
<dbReference type="Proteomes" id="UP000727407">
    <property type="component" value="Unassembled WGS sequence"/>
</dbReference>
<dbReference type="GO" id="GO:0016020">
    <property type="term" value="C:membrane"/>
    <property type="evidence" value="ECO:0007669"/>
    <property type="project" value="UniProtKB-SubCell"/>
</dbReference>
<evidence type="ECO:0000256" key="2">
    <source>
        <dbReference type="ARBA" id="ARBA00006166"/>
    </source>
</evidence>
<comment type="subcellular location">
    <subcellularLocation>
        <location evidence="1">Membrane</location>
        <topology evidence="1">Single-pass type I membrane protein</topology>
    </subcellularLocation>
</comment>
<dbReference type="AlphaFoldDB" id="A0A8J4XAX4"/>
<feature type="domain" description="Transmembrane protein TMEM132 sixth" evidence="9">
    <location>
        <begin position="232"/>
        <end position="273"/>
    </location>
</feature>
<keyword evidence="11" id="KW-1185">Reference proteome</keyword>
<keyword evidence="3 10" id="KW-0812">Transmembrane</keyword>
<protein>
    <submittedName>
        <fullName evidence="10">Transmembrane protein</fullName>
    </submittedName>
</protein>
<evidence type="ECO:0000256" key="4">
    <source>
        <dbReference type="ARBA" id="ARBA00022989"/>
    </source>
</evidence>
<comment type="similarity">
    <text evidence="2">Belongs to the TMEM132 family.</text>
</comment>
<evidence type="ECO:0000313" key="11">
    <source>
        <dbReference type="Proteomes" id="UP000727407"/>
    </source>
</evidence>
<dbReference type="PANTHER" id="PTHR13388">
    <property type="entry name" value="DETONATOR, ISOFORM E"/>
    <property type="match status" value="1"/>
</dbReference>
<comment type="caution">
    <text evidence="10">The sequence shown here is derived from an EMBL/GenBank/DDBJ whole genome shotgun (WGS) entry which is preliminary data.</text>
</comment>
<name>A0A8J4XAX4_CLAMG</name>
<evidence type="ECO:0000256" key="6">
    <source>
        <dbReference type="SAM" id="MobiDB-lite"/>
    </source>
</evidence>
<dbReference type="InterPro" id="IPR026307">
    <property type="entry name" value="TMEM132"/>
</dbReference>
<dbReference type="Pfam" id="PF16070">
    <property type="entry name" value="Ig_TMEM132_4th"/>
    <property type="match status" value="1"/>
</dbReference>
<feature type="non-terminal residue" evidence="10">
    <location>
        <position position="1"/>
    </location>
</feature>
<evidence type="ECO:0000259" key="7">
    <source>
        <dbReference type="Pfam" id="PF16070"/>
    </source>
</evidence>
<keyword evidence="4" id="KW-1133">Transmembrane helix</keyword>
<dbReference type="InterPro" id="IPR055424">
    <property type="entry name" value="Ig_TMEM132_6th"/>
</dbReference>
<accession>A0A8J4XAX4</accession>
<feature type="region of interest" description="Disordered" evidence="6">
    <location>
        <begin position="107"/>
        <end position="133"/>
    </location>
</feature>
<dbReference type="EMBL" id="QNUK01000585">
    <property type="protein sequence ID" value="KAF5891435.1"/>
    <property type="molecule type" value="Genomic_DNA"/>
</dbReference>
<organism evidence="10 11">
    <name type="scientific">Clarias magur</name>
    <name type="common">Asian catfish</name>
    <name type="synonym">Macropteronotus magur</name>
    <dbReference type="NCBI Taxonomy" id="1594786"/>
    <lineage>
        <taxon>Eukaryota</taxon>
        <taxon>Metazoa</taxon>
        <taxon>Chordata</taxon>
        <taxon>Craniata</taxon>
        <taxon>Vertebrata</taxon>
        <taxon>Euteleostomi</taxon>
        <taxon>Actinopterygii</taxon>
        <taxon>Neopterygii</taxon>
        <taxon>Teleostei</taxon>
        <taxon>Ostariophysi</taxon>
        <taxon>Siluriformes</taxon>
        <taxon>Clariidae</taxon>
        <taxon>Clarias</taxon>
    </lineage>
</organism>
<reference evidence="10" key="1">
    <citation type="submission" date="2020-07" db="EMBL/GenBank/DDBJ databases">
        <title>Clarias magur genome sequencing, assembly and annotation.</title>
        <authorList>
            <person name="Kushwaha B."/>
            <person name="Kumar R."/>
            <person name="Das P."/>
            <person name="Joshi C.G."/>
            <person name="Kumar D."/>
            <person name="Nagpure N.S."/>
            <person name="Pandey M."/>
            <person name="Agarwal S."/>
            <person name="Srivastava S."/>
            <person name="Singh M."/>
            <person name="Sahoo L."/>
            <person name="Jayasankar P."/>
            <person name="Meher P.K."/>
            <person name="Koringa P.G."/>
            <person name="Iquebal M.A."/>
            <person name="Das S.P."/>
            <person name="Bit A."/>
            <person name="Patnaik S."/>
            <person name="Patel N."/>
            <person name="Shah T.M."/>
            <person name="Hinsu A."/>
            <person name="Jena J.K."/>
        </authorList>
    </citation>
    <scope>NUCLEOTIDE SEQUENCE</scope>
    <source>
        <strain evidence="10">CIFAMagur01</strain>
        <tissue evidence="10">Testis</tissue>
    </source>
</reference>